<dbReference type="InterPro" id="IPR040442">
    <property type="entry name" value="Pyrv_kinase-like_dom_sf"/>
</dbReference>
<dbReference type="PANTHER" id="PTHR22931:SF9">
    <property type="entry name" value="PYRUVATE, PHOSPHATE DIKINASE 1, CHLOROPLASTIC"/>
    <property type="match status" value="1"/>
</dbReference>
<dbReference type="PANTHER" id="PTHR22931">
    <property type="entry name" value="PHOSPHOENOLPYRUVATE DIKINASE-RELATED"/>
    <property type="match status" value="1"/>
</dbReference>
<evidence type="ECO:0000259" key="3">
    <source>
        <dbReference type="Pfam" id="PF02896"/>
    </source>
</evidence>
<evidence type="ECO:0000313" key="5">
    <source>
        <dbReference type="Proteomes" id="UP000652153"/>
    </source>
</evidence>
<feature type="domain" description="PEP-utilising enzyme C-terminal" evidence="3">
    <location>
        <begin position="374"/>
        <end position="694"/>
    </location>
</feature>
<dbReference type="Gene3D" id="1.20.80.30">
    <property type="match status" value="1"/>
</dbReference>
<gene>
    <name evidence="4" type="ORF">GCM10008014_35960</name>
</gene>
<proteinExistence type="predicted"/>
<comment type="caution">
    <text evidence="4">The sequence shown here is derived from an EMBL/GenBank/DDBJ whole genome shotgun (WGS) entry which is preliminary data.</text>
</comment>
<dbReference type="Gene3D" id="1.10.189.10">
    <property type="entry name" value="Pyruvate Phosphate Dikinase, domain 2"/>
    <property type="match status" value="1"/>
</dbReference>
<dbReference type="SUPFAM" id="SSF56059">
    <property type="entry name" value="Glutathione synthetase ATP-binding domain-like"/>
    <property type="match status" value="1"/>
</dbReference>
<accession>A0ABQ1ZEB3</accession>
<evidence type="ECO:0000256" key="1">
    <source>
        <dbReference type="ARBA" id="ARBA00020138"/>
    </source>
</evidence>
<dbReference type="Gene3D" id="3.30.1490.20">
    <property type="entry name" value="ATP-grasp fold, A domain"/>
    <property type="match status" value="1"/>
</dbReference>
<dbReference type="InterPro" id="IPR000121">
    <property type="entry name" value="PEP_util_C"/>
</dbReference>
<dbReference type="InterPro" id="IPR015813">
    <property type="entry name" value="Pyrv/PenolPyrv_kinase-like_dom"/>
</dbReference>
<dbReference type="Proteomes" id="UP000652153">
    <property type="component" value="Unassembled WGS sequence"/>
</dbReference>
<sequence>MIKRVMLLEDGTAEMKGITPSIGAALAALREAGWSVPTGMVVTTDSCRACCARPGELSDEMNGEIGNAIRQLEQQTGKLFGHTDHPLLLHVQADSLVAPATAEACVIPYVGLNDDTVEGFARQTGNRVYALQCYLTEIQHYGHIKYGIAYPATVQPIDVQRSSGEAELEWSIAEWKQLIQKKSGHPFPQDVRLQLQAAIHGVSFSKSKQGLSFSNQKESSVEILTSQPEPTAWPVFIHAVSQGKYSDLKGKGSVYTRNPATGERGIIGDYLPAESQSGMLHALSYLKRHDSERYTELEMICTELEKRTGTVLEITYTVDSVSICLEHIRSALLSPAAAIKSAVDLVIEGVIQPKHAILQMRSDHVAEGMKQEIPEMKRLLEWADEIKDISILAKVEETADALQVKAWGADGIGLCVTDAMFMSPHRKPFVQKMMLANTEEERRRGLERLLPMQQSDLEVLFEAMNGRPAAIQLFDFSRFEQVPGRGEGDQHGDQLHIDLFELYEMQLEAVFRAAVRCIREGLWVRPEILIPHVEHAQKMQDIRELADHVAVQVLGEERRHCIYKVGAVISSPRAALTASQIARYADLILFAGDELSETTPSYMPEGAEQQQEDYATMLQTEPAPLRKLDIEGVGRLVEHAVAQSRLRKPHLKTVISGEHSRDVQSMALIQQIGLDAVCVRPEHIPWARVAAAQAVIRQVKEKQNTSEDEDISTIA</sequence>
<keyword evidence="5" id="KW-1185">Reference proteome</keyword>
<evidence type="ECO:0000313" key="4">
    <source>
        <dbReference type="EMBL" id="GGH60963.1"/>
    </source>
</evidence>
<dbReference type="RefSeq" id="WP_188593283.1">
    <property type="nucleotide sequence ID" value="NZ_BMFU01000004.1"/>
</dbReference>
<dbReference type="Pfam" id="PF02896">
    <property type="entry name" value="PEP-utilizers_C"/>
    <property type="match status" value="1"/>
</dbReference>
<dbReference type="Gene3D" id="3.20.20.60">
    <property type="entry name" value="Phosphoenolpyruvate-binding domains"/>
    <property type="match status" value="2"/>
</dbReference>
<dbReference type="InterPro" id="IPR013815">
    <property type="entry name" value="ATP_grasp_subdomain_1"/>
</dbReference>
<dbReference type="SUPFAM" id="SSF51621">
    <property type="entry name" value="Phosphoenolpyruvate/pyruvate domain"/>
    <property type="match status" value="1"/>
</dbReference>
<reference evidence="5" key="1">
    <citation type="journal article" date="2019" name="Int. J. Syst. Evol. Microbiol.">
        <title>The Global Catalogue of Microorganisms (GCM) 10K type strain sequencing project: providing services to taxonomists for standard genome sequencing and annotation.</title>
        <authorList>
            <consortium name="The Broad Institute Genomics Platform"/>
            <consortium name="The Broad Institute Genome Sequencing Center for Infectious Disease"/>
            <person name="Wu L."/>
            <person name="Ma J."/>
        </authorList>
    </citation>
    <scope>NUCLEOTIDE SEQUENCE [LARGE SCALE GENOMIC DNA]</scope>
    <source>
        <strain evidence="5">CGMCC 1.12770</strain>
    </source>
</reference>
<dbReference type="InterPro" id="IPR010121">
    <property type="entry name" value="Pyruvate_phosphate_dikinase"/>
</dbReference>
<evidence type="ECO:0000256" key="2">
    <source>
        <dbReference type="ARBA" id="ARBA00032883"/>
    </source>
</evidence>
<organism evidence="4 5">
    <name type="scientific">Paenibacillus silvae</name>
    <dbReference type="NCBI Taxonomy" id="1325358"/>
    <lineage>
        <taxon>Bacteria</taxon>
        <taxon>Bacillati</taxon>
        <taxon>Bacillota</taxon>
        <taxon>Bacilli</taxon>
        <taxon>Bacillales</taxon>
        <taxon>Paenibacillaceae</taxon>
        <taxon>Paenibacillus</taxon>
    </lineage>
</organism>
<dbReference type="Gene3D" id="3.30.470.20">
    <property type="entry name" value="ATP-grasp fold, B domain"/>
    <property type="match status" value="1"/>
</dbReference>
<name>A0ABQ1ZEB3_9BACL</name>
<dbReference type="EMBL" id="BMFU01000004">
    <property type="protein sequence ID" value="GGH60963.1"/>
    <property type="molecule type" value="Genomic_DNA"/>
</dbReference>
<protein>
    <recommendedName>
        <fullName evidence="1">Pyruvate, phosphate dikinase</fullName>
    </recommendedName>
    <alternativeName>
        <fullName evidence="2">Pyruvate, orthophosphate dikinase</fullName>
    </alternativeName>
</protein>